<feature type="region of interest" description="Disordered" evidence="1">
    <location>
        <begin position="116"/>
        <end position="252"/>
    </location>
</feature>
<proteinExistence type="predicted"/>
<protein>
    <submittedName>
        <fullName evidence="2">Uncharacterized protein</fullName>
    </submittedName>
</protein>
<dbReference type="Proteomes" id="UP000827092">
    <property type="component" value="Unassembled WGS sequence"/>
</dbReference>
<feature type="compositionally biased region" description="Polar residues" evidence="1">
    <location>
        <begin position="156"/>
        <end position="165"/>
    </location>
</feature>
<name>A0AAV6VW95_9ARAC</name>
<dbReference type="AlphaFoldDB" id="A0AAV6VW95"/>
<dbReference type="EMBL" id="JAFNEN010000012">
    <property type="protein sequence ID" value="KAG8200869.1"/>
    <property type="molecule type" value="Genomic_DNA"/>
</dbReference>
<keyword evidence="3" id="KW-1185">Reference proteome</keyword>
<feature type="region of interest" description="Disordered" evidence="1">
    <location>
        <begin position="289"/>
        <end position="340"/>
    </location>
</feature>
<accession>A0AAV6VW95</accession>
<feature type="compositionally biased region" description="Polar residues" evidence="1">
    <location>
        <begin position="1"/>
        <end position="14"/>
    </location>
</feature>
<feature type="compositionally biased region" description="Polar residues" evidence="1">
    <location>
        <begin position="119"/>
        <end position="131"/>
    </location>
</feature>
<gene>
    <name evidence="2" type="ORF">JTE90_015774</name>
</gene>
<sequence length="340" mass="36563">MYNVTEPISLSRPSLLSGKRKSRPCQQDEQHQGHLEGMGAANGVTYEDILAGHHPTRLTQGHLAGSQTLMPLEILDVKLGDMGPPHIMAMHHAPCYPPSRDTGRMVGGKPFHHPVYEEVSQTPTGNVSNRSAADKMAGRSLTSDEDLADEEGGSGQCSATSSVRGSTGGDLCRDPVSSDGEDCVEPPYPVNSSFGYNPKPGGQQQTYPEQRTRRGVAEPFRSSHSNKPNNGGPPRPSHIPSSTFGPRPVDPRQWMASQCYDQDGYPQVSASQENIYSTIDEDEEYPVANPLTSLAQRGSPMGKGSAHGLARPPLSQRKPDENGGSSYGDIMPAFHSASFM</sequence>
<evidence type="ECO:0000313" key="3">
    <source>
        <dbReference type="Proteomes" id="UP000827092"/>
    </source>
</evidence>
<feature type="compositionally biased region" description="Acidic residues" evidence="1">
    <location>
        <begin position="143"/>
        <end position="152"/>
    </location>
</feature>
<organism evidence="2 3">
    <name type="scientific">Oedothorax gibbosus</name>
    <dbReference type="NCBI Taxonomy" id="931172"/>
    <lineage>
        <taxon>Eukaryota</taxon>
        <taxon>Metazoa</taxon>
        <taxon>Ecdysozoa</taxon>
        <taxon>Arthropoda</taxon>
        <taxon>Chelicerata</taxon>
        <taxon>Arachnida</taxon>
        <taxon>Araneae</taxon>
        <taxon>Araneomorphae</taxon>
        <taxon>Entelegynae</taxon>
        <taxon>Araneoidea</taxon>
        <taxon>Linyphiidae</taxon>
        <taxon>Erigoninae</taxon>
        <taxon>Oedothorax</taxon>
    </lineage>
</organism>
<evidence type="ECO:0000256" key="1">
    <source>
        <dbReference type="SAM" id="MobiDB-lite"/>
    </source>
</evidence>
<comment type="caution">
    <text evidence="2">The sequence shown here is derived from an EMBL/GenBank/DDBJ whole genome shotgun (WGS) entry which is preliminary data.</text>
</comment>
<reference evidence="2 3" key="1">
    <citation type="journal article" date="2022" name="Nat. Ecol. Evol.">
        <title>A masculinizing supergene underlies an exaggerated male reproductive morph in a spider.</title>
        <authorList>
            <person name="Hendrickx F."/>
            <person name="De Corte Z."/>
            <person name="Sonet G."/>
            <person name="Van Belleghem S.M."/>
            <person name="Kostlbacher S."/>
            <person name="Vangestel C."/>
        </authorList>
    </citation>
    <scope>NUCLEOTIDE SEQUENCE [LARGE SCALE GENOMIC DNA]</scope>
    <source>
        <strain evidence="2">W744_W776</strain>
    </source>
</reference>
<feature type="region of interest" description="Disordered" evidence="1">
    <location>
        <begin position="1"/>
        <end position="35"/>
    </location>
</feature>
<evidence type="ECO:0000313" key="2">
    <source>
        <dbReference type="EMBL" id="KAG8200869.1"/>
    </source>
</evidence>